<keyword evidence="1" id="KW-0812">Transmembrane</keyword>
<feature type="transmembrane region" description="Helical" evidence="1">
    <location>
        <begin position="246"/>
        <end position="263"/>
    </location>
</feature>
<evidence type="ECO:0008006" key="4">
    <source>
        <dbReference type="Google" id="ProtNLM"/>
    </source>
</evidence>
<feature type="transmembrane region" description="Helical" evidence="1">
    <location>
        <begin position="275"/>
        <end position="292"/>
    </location>
</feature>
<organism evidence="2 3">
    <name type="scientific">Haloarcula hispanica</name>
    <dbReference type="NCBI Taxonomy" id="51589"/>
    <lineage>
        <taxon>Archaea</taxon>
        <taxon>Methanobacteriati</taxon>
        <taxon>Methanobacteriota</taxon>
        <taxon>Stenosarchaea group</taxon>
        <taxon>Halobacteria</taxon>
        <taxon>Halobacteriales</taxon>
        <taxon>Haloarculaceae</taxon>
        <taxon>Haloarcula</taxon>
    </lineage>
</organism>
<feature type="transmembrane region" description="Helical" evidence="1">
    <location>
        <begin position="329"/>
        <end position="348"/>
    </location>
</feature>
<feature type="transmembrane region" description="Helical" evidence="1">
    <location>
        <begin position="91"/>
        <end position="107"/>
    </location>
</feature>
<comment type="caution">
    <text evidence="2">The sequence shown here is derived from an EMBL/GenBank/DDBJ whole genome shotgun (WGS) entry which is preliminary data.</text>
</comment>
<dbReference type="Proteomes" id="UP000326244">
    <property type="component" value="Unassembled WGS sequence"/>
</dbReference>
<evidence type="ECO:0000313" key="3">
    <source>
        <dbReference type="Proteomes" id="UP000326244"/>
    </source>
</evidence>
<evidence type="ECO:0000256" key="1">
    <source>
        <dbReference type="SAM" id="Phobius"/>
    </source>
</evidence>
<evidence type="ECO:0000313" key="2">
    <source>
        <dbReference type="EMBL" id="KAA9409945.1"/>
    </source>
</evidence>
<dbReference type="EMBL" id="RQWK01000001">
    <property type="protein sequence ID" value="KAA9409945.1"/>
    <property type="molecule type" value="Genomic_DNA"/>
</dbReference>
<keyword evidence="1" id="KW-0472">Membrane</keyword>
<feature type="transmembrane region" description="Helical" evidence="1">
    <location>
        <begin position="304"/>
        <end position="323"/>
    </location>
</feature>
<accession>A0A5J5LKF6</accession>
<proteinExistence type="predicted"/>
<gene>
    <name evidence="2" type="ORF">EGO51_09060</name>
</gene>
<name>A0A5J5LKF6_HALHI</name>
<sequence length="446" mass="50689">MLIVIDPQEMGLYGYDPYMYTFPTVDLFLKSDSLSSFINSSSALPAFYGYFSIVKTILGEDIQLTAKYLPLIGVLSPIFIYIAFKRIAPRNIAFAGALMLPATRTFYLFDSKFVDEILATVLFFVIIAIIFSVKSSRRRRLYLFMPVSLSLSLSHSLFALFCSILLGIFFFIPIVSEYFPSRFQLIDSDPDTNPIYMITLVIFFILILVFFGKGFTSLLFSLFSLDTTLSAHVLQETTKVSELPDLVFRVLILYGLIILFAFLTKSPFEEWEFEFATYSGICLGIFFLLTKLSDTIPIDAIRLLILFLPIIYITTISTVLKIIKQENFAKIIVITLTVILLLTQVTAIQPHVMFSDKSTTRLDEGHYSPQQFKASEWAKKYSDDPVVGFEKGLWLSNDNPYIPYGTQGNCESKLISWRIQQSRSAQNNLNVIFSAGKIKLQKCDLV</sequence>
<dbReference type="AlphaFoldDB" id="A0A5J5LKF6"/>
<keyword evidence="1" id="KW-1133">Transmembrane helix</keyword>
<feature type="transmembrane region" description="Helical" evidence="1">
    <location>
        <begin position="113"/>
        <end position="133"/>
    </location>
</feature>
<feature type="transmembrane region" description="Helical" evidence="1">
    <location>
        <begin position="153"/>
        <end position="175"/>
    </location>
</feature>
<feature type="transmembrane region" description="Helical" evidence="1">
    <location>
        <begin position="195"/>
        <end position="225"/>
    </location>
</feature>
<protein>
    <recommendedName>
        <fullName evidence="4">Glycosyltransferase RgtA/B/C/D-like domain-containing protein</fullName>
    </recommendedName>
</protein>
<dbReference type="RefSeq" id="WP_151103440.1">
    <property type="nucleotide sequence ID" value="NZ_RQWK01000001.1"/>
</dbReference>
<feature type="transmembrane region" description="Helical" evidence="1">
    <location>
        <begin position="68"/>
        <end position="84"/>
    </location>
</feature>
<reference evidence="2 3" key="1">
    <citation type="submission" date="2018-11" db="EMBL/GenBank/DDBJ databases">
        <title>Genomic analysis of Haloarcula hispanica CBA1121.</title>
        <authorList>
            <person name="Kim Y.B."/>
            <person name="Roh S.W."/>
        </authorList>
    </citation>
    <scope>NUCLEOTIDE SEQUENCE [LARGE SCALE GENOMIC DNA]</scope>
    <source>
        <strain evidence="2 3">CBA1121</strain>
    </source>
</reference>